<dbReference type="Pfam" id="PF17807">
    <property type="entry name" value="zf-UBP_var"/>
    <property type="match status" value="1"/>
</dbReference>
<dbReference type="EMBL" id="GL433863">
    <property type="protein sequence ID" value="EFN51528.1"/>
    <property type="molecule type" value="Genomic_DNA"/>
</dbReference>
<dbReference type="PROSITE" id="PS50235">
    <property type="entry name" value="USP_3"/>
    <property type="match status" value="1"/>
</dbReference>
<dbReference type="InterPro" id="IPR028889">
    <property type="entry name" value="USP"/>
</dbReference>
<dbReference type="Gene3D" id="1.10.8.10">
    <property type="entry name" value="DNA helicase RuvA subunit, C-terminal domain"/>
    <property type="match status" value="2"/>
</dbReference>
<feature type="domain" description="UBA" evidence="17">
    <location>
        <begin position="648"/>
        <end position="689"/>
    </location>
</feature>
<feature type="binding site" evidence="13">
    <location>
        <position position="217"/>
    </location>
    <ligand>
        <name>Zn(2+)</name>
        <dbReference type="ChEBI" id="CHEBI:29105"/>
    </ligand>
</feature>
<dbReference type="InterPro" id="IPR038765">
    <property type="entry name" value="Papain-like_cys_pep_sf"/>
</dbReference>
<keyword evidence="7 11" id="KW-0833">Ubl conjugation pathway</keyword>
<evidence type="ECO:0000256" key="4">
    <source>
        <dbReference type="ARBA" id="ARBA00022723"/>
    </source>
</evidence>
<evidence type="ECO:0000313" key="21">
    <source>
        <dbReference type="Proteomes" id="UP000008141"/>
    </source>
</evidence>
<dbReference type="SMART" id="SM00165">
    <property type="entry name" value="UBA"/>
    <property type="match status" value="2"/>
</dbReference>
<evidence type="ECO:0000259" key="17">
    <source>
        <dbReference type="PROSITE" id="PS50030"/>
    </source>
</evidence>
<dbReference type="CDD" id="cd14291">
    <property type="entry name" value="UBA1_NUB1_like"/>
    <property type="match status" value="1"/>
</dbReference>
<dbReference type="CDD" id="cd14296">
    <property type="entry name" value="UBA1_scUBP14_like"/>
    <property type="match status" value="1"/>
</dbReference>
<dbReference type="GO" id="GO:0005634">
    <property type="term" value="C:nucleus"/>
    <property type="evidence" value="ECO:0007669"/>
    <property type="project" value="TreeGrafter"/>
</dbReference>
<feature type="domain" description="UBA" evidence="17">
    <location>
        <begin position="719"/>
        <end position="759"/>
    </location>
</feature>
<dbReference type="GO" id="GO:0008270">
    <property type="term" value="F:zinc ion binding"/>
    <property type="evidence" value="ECO:0007669"/>
    <property type="project" value="UniProtKB-UniRule"/>
</dbReference>
<dbReference type="SMART" id="SM00290">
    <property type="entry name" value="ZnF_UBP"/>
    <property type="match status" value="1"/>
</dbReference>
<dbReference type="InterPro" id="IPR018200">
    <property type="entry name" value="USP_CS"/>
</dbReference>
<organism evidence="21">
    <name type="scientific">Chlorella variabilis</name>
    <name type="common">Green alga</name>
    <dbReference type="NCBI Taxonomy" id="554065"/>
    <lineage>
        <taxon>Eukaryota</taxon>
        <taxon>Viridiplantae</taxon>
        <taxon>Chlorophyta</taxon>
        <taxon>core chlorophytes</taxon>
        <taxon>Trebouxiophyceae</taxon>
        <taxon>Chlorellales</taxon>
        <taxon>Chlorellaceae</taxon>
        <taxon>Chlorella clade</taxon>
        <taxon>Chlorella</taxon>
    </lineage>
</organism>
<feature type="region of interest" description="Disordered" evidence="16">
    <location>
        <begin position="694"/>
        <end position="723"/>
    </location>
</feature>
<dbReference type="SUPFAM" id="SSF57850">
    <property type="entry name" value="RING/U-box"/>
    <property type="match status" value="1"/>
</dbReference>
<dbReference type="EC" id="3.4.19.12" evidence="11 15"/>
<keyword evidence="5" id="KW-0677">Repeat</keyword>
<dbReference type="STRING" id="554065.E1ZRV7"/>
<evidence type="ECO:0000256" key="13">
    <source>
        <dbReference type="PIRSR" id="PIRSR016308-3"/>
    </source>
</evidence>
<evidence type="ECO:0000256" key="2">
    <source>
        <dbReference type="ARBA" id="ARBA00009085"/>
    </source>
</evidence>
<evidence type="ECO:0000256" key="8">
    <source>
        <dbReference type="ARBA" id="ARBA00022801"/>
    </source>
</evidence>
<evidence type="ECO:0000259" key="19">
    <source>
        <dbReference type="PROSITE" id="PS50271"/>
    </source>
</evidence>
<keyword evidence="6 14" id="KW-0863">Zinc-finger</keyword>
<comment type="similarity">
    <text evidence="2 11 15">Belongs to the peptidase C19 family.</text>
</comment>
<keyword evidence="3 11" id="KW-0645">Protease</keyword>
<dbReference type="InParanoid" id="E1ZRV7"/>
<evidence type="ECO:0000256" key="1">
    <source>
        <dbReference type="ARBA" id="ARBA00000707"/>
    </source>
</evidence>
<dbReference type="GO" id="GO:0016579">
    <property type="term" value="P:protein deubiquitination"/>
    <property type="evidence" value="ECO:0007669"/>
    <property type="project" value="InterPro"/>
</dbReference>
<evidence type="ECO:0000256" key="10">
    <source>
        <dbReference type="ARBA" id="ARBA00022833"/>
    </source>
</evidence>
<evidence type="ECO:0000256" key="9">
    <source>
        <dbReference type="ARBA" id="ARBA00022807"/>
    </source>
</evidence>
<dbReference type="OMA" id="FVPCEHT"/>
<dbReference type="InterPro" id="IPR001394">
    <property type="entry name" value="Peptidase_C19_UCH"/>
</dbReference>
<dbReference type="PANTHER" id="PTHR24006:SF664">
    <property type="entry name" value="UBIQUITIN CARBOXYL-TERMINAL HYDROLASE"/>
    <property type="match status" value="1"/>
</dbReference>
<dbReference type="InterPro" id="IPR013083">
    <property type="entry name" value="Znf_RING/FYVE/PHD"/>
</dbReference>
<dbReference type="Pfam" id="PF00627">
    <property type="entry name" value="UBA"/>
    <property type="match status" value="1"/>
</dbReference>
<evidence type="ECO:0000256" key="14">
    <source>
        <dbReference type="PROSITE-ProRule" id="PRU00502"/>
    </source>
</evidence>
<comment type="catalytic activity">
    <reaction evidence="1 11 15">
        <text>Thiol-dependent hydrolysis of ester, thioester, amide, peptide and isopeptide bonds formed by the C-terminal Gly of ubiquitin (a 76-residue protein attached to proteins as an intracellular targeting signal).</text>
        <dbReference type="EC" id="3.4.19.12"/>
    </reaction>
</comment>
<dbReference type="eggNOG" id="KOG0944">
    <property type="taxonomic scope" value="Eukaryota"/>
</dbReference>
<dbReference type="AlphaFoldDB" id="E1ZRV7"/>
<feature type="active site" description="Proton acceptor" evidence="12">
    <location>
        <position position="821"/>
    </location>
</feature>
<evidence type="ECO:0000313" key="20">
    <source>
        <dbReference type="EMBL" id="EFN51528.1"/>
    </source>
</evidence>
<comment type="function">
    <text evidence="15">Recognizes and hydrolyzes the peptide bond at the C-terminal Gly of ubiquitin. Involved in the processing of poly-ubiquitin precursors as well as that of ubiquitinated proteins.</text>
</comment>
<dbReference type="PROSITE" id="PS00973">
    <property type="entry name" value="USP_2"/>
    <property type="match status" value="1"/>
</dbReference>
<dbReference type="Pfam" id="PF00443">
    <property type="entry name" value="UCH"/>
    <property type="match status" value="1"/>
</dbReference>
<dbReference type="SUPFAM" id="SSF46934">
    <property type="entry name" value="UBA-like"/>
    <property type="match status" value="1"/>
</dbReference>
<accession>E1ZRV7</accession>
<dbReference type="SUPFAM" id="SSF54001">
    <property type="entry name" value="Cysteine proteinases"/>
    <property type="match status" value="1"/>
</dbReference>
<keyword evidence="10 11" id="KW-0862">Zinc</keyword>
<dbReference type="PROSITE" id="PS50271">
    <property type="entry name" value="ZF_UBP"/>
    <property type="match status" value="1"/>
</dbReference>
<evidence type="ECO:0000256" key="6">
    <source>
        <dbReference type="ARBA" id="ARBA00022771"/>
    </source>
</evidence>
<feature type="binding site" evidence="13">
    <location>
        <position position="197"/>
    </location>
    <ligand>
        <name>Zn(2+)</name>
        <dbReference type="ChEBI" id="CHEBI:29105"/>
    </ligand>
</feature>
<dbReference type="RefSeq" id="XP_005843630.1">
    <property type="nucleotide sequence ID" value="XM_005843568.1"/>
</dbReference>
<feature type="region of interest" description="Disordered" evidence="16">
    <location>
        <begin position="507"/>
        <end position="530"/>
    </location>
</feature>
<keyword evidence="8 11" id="KW-0378">Hydrolase</keyword>
<dbReference type="PIRSF" id="PIRSF016308">
    <property type="entry name" value="UBP"/>
    <property type="match status" value="1"/>
</dbReference>
<dbReference type="FunFam" id="3.30.40.10:FF:000396">
    <property type="entry name" value="Ubiquitin carboxyl-terminal hydrolase"/>
    <property type="match status" value="1"/>
</dbReference>
<feature type="compositionally biased region" description="Low complexity" evidence="16">
    <location>
        <begin position="631"/>
        <end position="641"/>
    </location>
</feature>
<evidence type="ECO:0000256" key="16">
    <source>
        <dbReference type="SAM" id="MobiDB-lite"/>
    </source>
</evidence>
<dbReference type="Gene3D" id="3.90.70.10">
    <property type="entry name" value="Cysteine proteinases"/>
    <property type="match status" value="2"/>
</dbReference>
<keyword evidence="4 11" id="KW-0479">Metal-binding</keyword>
<dbReference type="InterPro" id="IPR015940">
    <property type="entry name" value="UBA"/>
</dbReference>
<protein>
    <recommendedName>
        <fullName evidence="11 15">Ubiquitin carboxyl-terminal hydrolase</fullName>
        <ecNumber evidence="11 15">3.4.19.12</ecNumber>
    </recommendedName>
</protein>
<evidence type="ECO:0000256" key="7">
    <source>
        <dbReference type="ARBA" id="ARBA00022786"/>
    </source>
</evidence>
<dbReference type="InterPro" id="IPR041432">
    <property type="entry name" value="UBP13_Znf-UBP_var"/>
</dbReference>
<dbReference type="InterPro" id="IPR001607">
    <property type="entry name" value="Znf_UBP"/>
</dbReference>
<dbReference type="InterPro" id="IPR050164">
    <property type="entry name" value="Peptidase_C19"/>
</dbReference>
<feature type="domain" description="USP" evidence="18">
    <location>
        <begin position="327"/>
        <end position="859"/>
    </location>
</feature>
<dbReference type="Gene3D" id="3.30.40.10">
    <property type="entry name" value="Zinc/RING finger domain, C3HC4 (zinc finger)"/>
    <property type="match status" value="2"/>
</dbReference>
<dbReference type="PANTHER" id="PTHR24006">
    <property type="entry name" value="UBIQUITIN CARBOXYL-TERMINAL HYDROLASE"/>
    <property type="match status" value="1"/>
</dbReference>
<dbReference type="GeneID" id="17350926"/>
<dbReference type="GO" id="GO:0004843">
    <property type="term" value="F:cysteine-type deubiquitinase activity"/>
    <property type="evidence" value="ECO:0007669"/>
    <property type="project" value="UniProtKB-UniRule"/>
</dbReference>
<dbReference type="Proteomes" id="UP000008141">
    <property type="component" value="Unassembled WGS sequence"/>
</dbReference>
<dbReference type="Pfam" id="PF02148">
    <property type="entry name" value="zf-UBP"/>
    <property type="match status" value="1"/>
</dbReference>
<evidence type="ECO:0000256" key="3">
    <source>
        <dbReference type="ARBA" id="ARBA00022670"/>
    </source>
</evidence>
<dbReference type="InterPro" id="IPR009060">
    <property type="entry name" value="UBA-like_sf"/>
</dbReference>
<dbReference type="FunCoup" id="E1ZRV7">
    <property type="interactions" value="2031"/>
</dbReference>
<keyword evidence="21" id="KW-1185">Reference proteome</keyword>
<dbReference type="PROSITE" id="PS50030">
    <property type="entry name" value="UBA"/>
    <property type="match status" value="2"/>
</dbReference>
<keyword evidence="9 11" id="KW-0788">Thiol protease</keyword>
<evidence type="ECO:0000256" key="12">
    <source>
        <dbReference type="PIRSR" id="PIRSR016308-1"/>
    </source>
</evidence>
<dbReference type="PROSITE" id="PS00972">
    <property type="entry name" value="USP_1"/>
    <property type="match status" value="1"/>
</dbReference>
<evidence type="ECO:0000256" key="5">
    <source>
        <dbReference type="ARBA" id="ARBA00022737"/>
    </source>
</evidence>
<evidence type="ECO:0000259" key="18">
    <source>
        <dbReference type="PROSITE" id="PS50235"/>
    </source>
</evidence>
<reference evidence="20 21" key="1">
    <citation type="journal article" date="2010" name="Plant Cell">
        <title>The Chlorella variabilis NC64A genome reveals adaptation to photosymbiosis, coevolution with viruses, and cryptic sex.</title>
        <authorList>
            <person name="Blanc G."/>
            <person name="Duncan G."/>
            <person name="Agarkova I."/>
            <person name="Borodovsky M."/>
            <person name="Gurnon J."/>
            <person name="Kuo A."/>
            <person name="Lindquist E."/>
            <person name="Lucas S."/>
            <person name="Pangilinan J."/>
            <person name="Polle J."/>
            <person name="Salamov A."/>
            <person name="Terry A."/>
            <person name="Yamada T."/>
            <person name="Dunigan D.D."/>
            <person name="Grigoriev I.V."/>
            <person name="Claverie J.M."/>
            <person name="Van Etten J.L."/>
        </authorList>
    </citation>
    <scope>NUCLEOTIDE SEQUENCE [LARGE SCALE GENOMIC DNA]</scope>
    <source>
        <strain evidence="20 21">NC64A</strain>
    </source>
</reference>
<name>E1ZRV7_CHLVA</name>
<dbReference type="OrthoDB" id="361536at2759"/>
<dbReference type="GO" id="GO:0005829">
    <property type="term" value="C:cytosol"/>
    <property type="evidence" value="ECO:0007669"/>
    <property type="project" value="TreeGrafter"/>
</dbReference>
<evidence type="ECO:0000256" key="11">
    <source>
        <dbReference type="PIRNR" id="PIRNR016308"/>
    </source>
</evidence>
<feature type="region of interest" description="Disordered" evidence="16">
    <location>
        <begin position="621"/>
        <end position="652"/>
    </location>
</feature>
<sequence>MAVATVDDSVLDLVRKHMREVKVPGNYDRVYKDECMFCFASPESPGGLYINLATHQAFDEEHMELDQQRTSAMLYLHRQARRVPLSEAELKKREDEKPNKMAIGVKGGFQLDEKDYRLETEEALVLLPAWLRIPLPCPELPELVLSCITAVQKHDSASHQASLSAWHEERRVSKYAEHLEQLPATRNIPMDPKEWKCDETGLQENLWLNLSTGFIGCGRQQYGMDSGTGSAMKHYEATGRKYPLVVKLGTITPHGADVYSYAPEEDDMVLDPHLARHLAHWGIDMIQMEKTEKSIAELEIDQNVAMEFDKITEAGAHLKPLSGPGFVGLTNLGNSCYMNSVLQLLWALPELHQRYVDKAAHIFKTAPQDPAVDFATQFAKVSVAERLGRGSWRMPALCHKSNTWQPTVRPQAFKSLVGKGHSEFSSGRQQDAQEFFGHLLEVLSRAEHAAGSRLPGAAAEPTTRLFKFGTEDRIQCTETGRVRLILRCRVFCTLHIPMEAAENRNELEQFQERQQKRQKLKEEGSAAADEHVTPRVPFTACLEMWAADNLVDGYSSAAAGRKTQAAKRPRFSSFPPYLLVQMLRYYRTETGEEKKLDVEIPVPEELDLEPLRAQGLQAGEQLQPDAPDEPPAAASHGAAAPAAPPGPQPDDTIVAQLVSMGFSENGSKRAALAVGNSSTDAAATWVFDHIEDPDFNDPLPASGKASTGGVAGGGPGAPEPSAESLSTLGDMGFNERQARIALAACQGSVERAVDWLFSRHDNLDIEVEEAAATSTSAAGGSMAAAPSGDASASAAQLLDGPGQYELVGIVSHMGANTTCGHYVCHVKKEGQWVIFNDEKVAASQHPPFDRGYLYLYRRRQ</sequence>
<feature type="domain" description="UBP-type" evidence="19">
    <location>
        <begin position="171"/>
        <end position="285"/>
    </location>
</feature>
<dbReference type="GO" id="GO:0006508">
    <property type="term" value="P:proteolysis"/>
    <property type="evidence" value="ECO:0007669"/>
    <property type="project" value="UniProtKB-KW"/>
</dbReference>
<evidence type="ECO:0000256" key="15">
    <source>
        <dbReference type="RuleBase" id="RU366025"/>
    </source>
</evidence>
<dbReference type="KEGG" id="cvr:CHLNCDRAFT_33094"/>
<dbReference type="InterPro" id="IPR016652">
    <property type="entry name" value="Ubiquitinyl_hydrolase"/>
</dbReference>
<proteinExistence type="inferred from homology"/>
<feature type="active site" description="Nucleophile" evidence="12">
    <location>
        <position position="336"/>
    </location>
</feature>
<gene>
    <name evidence="20" type="ORF">CHLNCDRAFT_33094</name>
</gene>